<dbReference type="GO" id="GO:0060003">
    <property type="term" value="P:copper ion export"/>
    <property type="evidence" value="ECO:0007669"/>
    <property type="project" value="TreeGrafter"/>
</dbReference>
<dbReference type="GO" id="GO:0022857">
    <property type="term" value="F:transmembrane transporter activity"/>
    <property type="evidence" value="ECO:0007669"/>
    <property type="project" value="InterPro"/>
</dbReference>
<dbReference type="AlphaFoldDB" id="A0AAU7CDL2"/>
<feature type="domain" description="CzcB-like C-terminal circularly permuted SH3-like" evidence="8">
    <location>
        <begin position="442"/>
        <end position="501"/>
    </location>
</feature>
<proteinExistence type="inferred from homology"/>
<dbReference type="GO" id="GO:0015679">
    <property type="term" value="P:plasma membrane copper ion transport"/>
    <property type="evidence" value="ECO:0007669"/>
    <property type="project" value="TreeGrafter"/>
</dbReference>
<dbReference type="NCBIfam" id="TIGR01730">
    <property type="entry name" value="RND_mfp"/>
    <property type="match status" value="1"/>
</dbReference>
<dbReference type="InterPro" id="IPR058792">
    <property type="entry name" value="Beta-barrel_RND_2"/>
</dbReference>
<evidence type="ECO:0000259" key="6">
    <source>
        <dbReference type="Pfam" id="PF25954"/>
    </source>
</evidence>
<feature type="domain" description="CzcB-like barrel-sandwich hybrid" evidence="7">
    <location>
        <begin position="144"/>
        <end position="280"/>
    </location>
</feature>
<organism evidence="9">
    <name type="scientific">Singulisphaera sp. Ch08</name>
    <dbReference type="NCBI Taxonomy" id="3120278"/>
    <lineage>
        <taxon>Bacteria</taxon>
        <taxon>Pseudomonadati</taxon>
        <taxon>Planctomycetota</taxon>
        <taxon>Planctomycetia</taxon>
        <taxon>Isosphaerales</taxon>
        <taxon>Isosphaeraceae</taxon>
        <taxon>Singulisphaera</taxon>
    </lineage>
</organism>
<feature type="domain" description="Heavy metal binding" evidence="5">
    <location>
        <begin position="63"/>
        <end position="85"/>
    </location>
</feature>
<dbReference type="Pfam" id="PF25954">
    <property type="entry name" value="Beta-barrel_RND_2"/>
    <property type="match status" value="1"/>
</dbReference>
<dbReference type="GO" id="GO:0016020">
    <property type="term" value="C:membrane"/>
    <property type="evidence" value="ECO:0007669"/>
    <property type="project" value="InterPro"/>
</dbReference>
<dbReference type="Pfam" id="PF25973">
    <property type="entry name" value="BSH_CzcB"/>
    <property type="match status" value="1"/>
</dbReference>
<dbReference type="RefSeq" id="WP_406695957.1">
    <property type="nucleotide sequence ID" value="NZ_CP155447.1"/>
</dbReference>
<accession>A0AAU7CDL2</accession>
<dbReference type="InterPro" id="IPR045800">
    <property type="entry name" value="HMBD"/>
</dbReference>
<dbReference type="Gene3D" id="2.40.30.170">
    <property type="match status" value="1"/>
</dbReference>
<dbReference type="GO" id="GO:0030313">
    <property type="term" value="C:cell envelope"/>
    <property type="evidence" value="ECO:0007669"/>
    <property type="project" value="TreeGrafter"/>
</dbReference>
<keyword evidence="4" id="KW-0812">Transmembrane</keyword>
<comment type="similarity">
    <text evidence="1">Belongs to the membrane fusion protein (MFP) (TC 8.A.1) family.</text>
</comment>
<dbReference type="Pfam" id="PF19335">
    <property type="entry name" value="HMBD"/>
    <property type="match status" value="1"/>
</dbReference>
<dbReference type="InterPro" id="IPR058649">
    <property type="entry name" value="CzcB_C"/>
</dbReference>
<evidence type="ECO:0000256" key="4">
    <source>
        <dbReference type="SAM" id="Phobius"/>
    </source>
</evidence>
<name>A0AAU7CDL2_9BACT</name>
<reference evidence="9" key="1">
    <citation type="submission" date="2024-05" db="EMBL/GenBank/DDBJ databases">
        <title>Planctomycetes of the genus Singulisphaera possess chitinolytic capabilities.</title>
        <authorList>
            <person name="Ivanova A."/>
        </authorList>
    </citation>
    <scope>NUCLEOTIDE SEQUENCE</scope>
    <source>
        <strain evidence="9">Ch08T</strain>
    </source>
</reference>
<dbReference type="InterPro" id="IPR051909">
    <property type="entry name" value="MFP_Cation_Efflux"/>
</dbReference>
<feature type="domain" description="CusB-like beta-barrel" evidence="6">
    <location>
        <begin position="283"/>
        <end position="358"/>
    </location>
</feature>
<evidence type="ECO:0000256" key="2">
    <source>
        <dbReference type="ARBA" id="ARBA00022448"/>
    </source>
</evidence>
<dbReference type="InterPro" id="IPR058647">
    <property type="entry name" value="BSH_CzcB-like"/>
</dbReference>
<dbReference type="Gene3D" id="2.40.420.20">
    <property type="match status" value="1"/>
</dbReference>
<evidence type="ECO:0000259" key="7">
    <source>
        <dbReference type="Pfam" id="PF25973"/>
    </source>
</evidence>
<dbReference type="PANTHER" id="PTHR30097">
    <property type="entry name" value="CATION EFFLUX SYSTEM PROTEIN CUSB"/>
    <property type="match status" value="1"/>
</dbReference>
<keyword evidence="4" id="KW-1133">Transmembrane helix</keyword>
<evidence type="ECO:0000256" key="3">
    <source>
        <dbReference type="SAM" id="MobiDB-lite"/>
    </source>
</evidence>
<protein>
    <submittedName>
        <fullName evidence="9">Efflux RND transporter periplasmic adaptor subunit</fullName>
    </submittedName>
</protein>
<evidence type="ECO:0000259" key="5">
    <source>
        <dbReference type="Pfam" id="PF19335"/>
    </source>
</evidence>
<evidence type="ECO:0000313" key="9">
    <source>
        <dbReference type="EMBL" id="XBH03222.1"/>
    </source>
</evidence>
<dbReference type="FunFam" id="2.40.30.170:FF:000010">
    <property type="entry name" value="Efflux RND transporter periplasmic adaptor subunit"/>
    <property type="match status" value="1"/>
</dbReference>
<dbReference type="EMBL" id="CP155447">
    <property type="protein sequence ID" value="XBH03222.1"/>
    <property type="molecule type" value="Genomic_DNA"/>
</dbReference>
<sequence length="560" mass="60807">MPQSRWQKLRLIVKVVELRLRFIALMAVTGLVFAYWDTIWNHFDKWTRPSFERHVALSLTECFCPMHPNVVREQTGSCPICGMPLSKRAKGAKETLAEGVTARIQLAPFRISQAGIQTVEVGYSPMVETLTTVGTVEYDERKRAQIASQLKGLARVVSLSVGFTGVAVKAGDTLGELSSPELSQAIQELLRAKRGSREPARAQAALGRSVVPDGLEQVRLAEAKLKLLGVGQAQVNEIVARGEADYRLPVIAPIGGVVVKKNVVQGQYITEGQAIFELADLSTVWVKAHVYEDQMGLVRVGQSVEATVPADPSRRFTGKVAVIHPQVEPATRTIEVRYELDNEDRGLRPGMFATVSLKTLVAETPLFRDRIAQLREVMSPAAPPSECPVTHAKLGSMGEPIAIELEGRKVWLCCSACTPKLKADPARYLARLGPPPSQEVLSVPESAVIDTGIAKVVYVETEPGVYEGRRVELGPRSGDRFPVLEGLRGGERVAAAGAFLIDAETRLNPATRGDKQGEGDAGARSSSPVISPRPVRSKPPRSARPAEDSILRSAPRLNLP</sequence>
<gene>
    <name evidence="9" type="ORF">V5E97_33685</name>
</gene>
<keyword evidence="4" id="KW-0472">Membrane</keyword>
<feature type="region of interest" description="Disordered" evidence="3">
    <location>
        <begin position="507"/>
        <end position="560"/>
    </location>
</feature>
<keyword evidence="2" id="KW-0813">Transport</keyword>
<dbReference type="InterPro" id="IPR006143">
    <property type="entry name" value="RND_pump_MFP"/>
</dbReference>
<evidence type="ECO:0000259" key="8">
    <source>
        <dbReference type="Pfam" id="PF25975"/>
    </source>
</evidence>
<evidence type="ECO:0000256" key="1">
    <source>
        <dbReference type="ARBA" id="ARBA00009477"/>
    </source>
</evidence>
<feature type="compositionally biased region" description="Low complexity" evidence="3">
    <location>
        <begin position="523"/>
        <end position="534"/>
    </location>
</feature>
<dbReference type="Pfam" id="PF25975">
    <property type="entry name" value="CzcB_C"/>
    <property type="match status" value="1"/>
</dbReference>
<dbReference type="GO" id="GO:0046872">
    <property type="term" value="F:metal ion binding"/>
    <property type="evidence" value="ECO:0007669"/>
    <property type="project" value="InterPro"/>
</dbReference>
<dbReference type="SUPFAM" id="SSF111369">
    <property type="entry name" value="HlyD-like secretion proteins"/>
    <property type="match status" value="1"/>
</dbReference>
<dbReference type="PANTHER" id="PTHR30097:SF4">
    <property type="entry name" value="SLR6042 PROTEIN"/>
    <property type="match status" value="1"/>
</dbReference>
<feature type="transmembrane region" description="Helical" evidence="4">
    <location>
        <begin position="20"/>
        <end position="36"/>
    </location>
</feature>